<dbReference type="Proteomes" id="UP000271098">
    <property type="component" value="Unassembled WGS sequence"/>
</dbReference>
<dbReference type="AlphaFoldDB" id="A0A183EK03"/>
<protein>
    <submittedName>
        <fullName evidence="3">Magnesium chelatase</fullName>
    </submittedName>
</protein>
<reference evidence="3" key="1">
    <citation type="submission" date="2016-06" db="UniProtKB">
        <authorList>
            <consortium name="WormBaseParasite"/>
        </authorList>
    </citation>
    <scope>IDENTIFICATION</scope>
</reference>
<evidence type="ECO:0000313" key="2">
    <source>
        <dbReference type="Proteomes" id="UP000271098"/>
    </source>
</evidence>
<name>A0A183EK03_9BILA</name>
<sequence length="79" mass="8833">MAALLMDRKPQILAPLSAMGIGGMFANSIRKALNTAVPKKLWPKIKKRLRFAFNQRGAVDFIVFDGFELVEESLLLQEA</sequence>
<dbReference type="WBParaSite" id="GPUH_0002131901-mRNA-1">
    <property type="protein sequence ID" value="GPUH_0002131901-mRNA-1"/>
    <property type="gene ID" value="GPUH_0002131901"/>
</dbReference>
<reference evidence="1 2" key="2">
    <citation type="submission" date="2018-11" db="EMBL/GenBank/DDBJ databases">
        <authorList>
            <consortium name="Pathogen Informatics"/>
        </authorList>
    </citation>
    <scope>NUCLEOTIDE SEQUENCE [LARGE SCALE GENOMIC DNA]</scope>
</reference>
<proteinExistence type="predicted"/>
<dbReference type="EMBL" id="UYRT01092252">
    <property type="protein sequence ID" value="VDN37943.1"/>
    <property type="molecule type" value="Genomic_DNA"/>
</dbReference>
<gene>
    <name evidence="1" type="ORF">GPUH_LOCUS21295</name>
</gene>
<evidence type="ECO:0000313" key="3">
    <source>
        <dbReference type="WBParaSite" id="GPUH_0002131901-mRNA-1"/>
    </source>
</evidence>
<dbReference type="OrthoDB" id="5776980at2759"/>
<organism evidence="3">
    <name type="scientific">Gongylonema pulchrum</name>
    <dbReference type="NCBI Taxonomy" id="637853"/>
    <lineage>
        <taxon>Eukaryota</taxon>
        <taxon>Metazoa</taxon>
        <taxon>Ecdysozoa</taxon>
        <taxon>Nematoda</taxon>
        <taxon>Chromadorea</taxon>
        <taxon>Rhabditida</taxon>
        <taxon>Spirurina</taxon>
        <taxon>Spiruromorpha</taxon>
        <taxon>Spiruroidea</taxon>
        <taxon>Gongylonematidae</taxon>
        <taxon>Gongylonema</taxon>
    </lineage>
</organism>
<evidence type="ECO:0000313" key="1">
    <source>
        <dbReference type="EMBL" id="VDN37943.1"/>
    </source>
</evidence>
<keyword evidence="2" id="KW-1185">Reference proteome</keyword>
<accession>A0A183EK03</accession>